<dbReference type="PANTHER" id="PTHR45646">
    <property type="entry name" value="SERINE/THREONINE-PROTEIN KINASE DOA-RELATED"/>
    <property type="match status" value="1"/>
</dbReference>
<accession>A0AAE0N762</accession>
<dbReference type="GO" id="GO:0043484">
    <property type="term" value="P:regulation of RNA splicing"/>
    <property type="evidence" value="ECO:0007669"/>
    <property type="project" value="TreeGrafter"/>
</dbReference>
<evidence type="ECO:0000256" key="9">
    <source>
        <dbReference type="ARBA" id="ARBA00022777"/>
    </source>
</evidence>
<keyword evidence="17" id="KW-1185">Reference proteome</keyword>
<dbReference type="PROSITE" id="PS00109">
    <property type="entry name" value="PROTEIN_KINASE_TYR"/>
    <property type="match status" value="1"/>
</dbReference>
<evidence type="ECO:0000256" key="11">
    <source>
        <dbReference type="ARBA" id="ARBA00030980"/>
    </source>
</evidence>
<evidence type="ECO:0000256" key="3">
    <source>
        <dbReference type="ARBA" id="ARBA00012513"/>
    </source>
</evidence>
<evidence type="ECO:0000313" key="17">
    <source>
        <dbReference type="Proteomes" id="UP001285441"/>
    </source>
</evidence>
<dbReference type="Pfam" id="PF00069">
    <property type="entry name" value="Pkinase"/>
    <property type="match status" value="1"/>
</dbReference>
<evidence type="ECO:0000256" key="10">
    <source>
        <dbReference type="ARBA" id="ARBA00022840"/>
    </source>
</evidence>
<comment type="catalytic activity">
    <reaction evidence="14">
        <text>L-seryl-[protein] + ATP = O-phospho-L-seryl-[protein] + ADP + H(+)</text>
        <dbReference type="Rhea" id="RHEA:17989"/>
        <dbReference type="Rhea" id="RHEA-COMP:9863"/>
        <dbReference type="Rhea" id="RHEA-COMP:11604"/>
        <dbReference type="ChEBI" id="CHEBI:15378"/>
        <dbReference type="ChEBI" id="CHEBI:29999"/>
        <dbReference type="ChEBI" id="CHEBI:30616"/>
        <dbReference type="ChEBI" id="CHEBI:83421"/>
        <dbReference type="ChEBI" id="CHEBI:456216"/>
        <dbReference type="EC" id="2.7.11.1"/>
    </reaction>
</comment>
<keyword evidence="7" id="KW-0808">Transferase</keyword>
<evidence type="ECO:0000256" key="5">
    <source>
        <dbReference type="ARBA" id="ARBA00019973"/>
    </source>
</evidence>
<dbReference type="GO" id="GO:0004674">
    <property type="term" value="F:protein serine/threonine kinase activity"/>
    <property type="evidence" value="ECO:0007669"/>
    <property type="project" value="UniProtKB-KW"/>
</dbReference>
<dbReference type="EC" id="2.7.11.1" evidence="3"/>
<evidence type="ECO:0000256" key="4">
    <source>
        <dbReference type="ARBA" id="ARBA00013948"/>
    </source>
</evidence>
<keyword evidence="9 16" id="KW-0418">Kinase</keyword>
<dbReference type="PANTHER" id="PTHR45646:SF11">
    <property type="entry name" value="SERINE_THREONINE-PROTEIN KINASE DOA"/>
    <property type="match status" value="1"/>
</dbReference>
<feature type="domain" description="Protein kinase" evidence="15">
    <location>
        <begin position="44"/>
        <end position="387"/>
    </location>
</feature>
<dbReference type="InterPro" id="IPR000719">
    <property type="entry name" value="Prot_kinase_dom"/>
</dbReference>
<evidence type="ECO:0000256" key="1">
    <source>
        <dbReference type="ARBA" id="ARBA00003747"/>
    </source>
</evidence>
<dbReference type="SMART" id="SM00220">
    <property type="entry name" value="S_TKc"/>
    <property type="match status" value="1"/>
</dbReference>
<dbReference type="Proteomes" id="UP001285441">
    <property type="component" value="Unassembled WGS sequence"/>
</dbReference>
<evidence type="ECO:0000256" key="2">
    <source>
        <dbReference type="ARBA" id="ARBA00011534"/>
    </source>
</evidence>
<comment type="catalytic activity">
    <reaction evidence="13">
        <text>L-threonyl-[protein] + ATP = O-phospho-L-threonyl-[protein] + ADP + H(+)</text>
        <dbReference type="Rhea" id="RHEA:46608"/>
        <dbReference type="Rhea" id="RHEA-COMP:11060"/>
        <dbReference type="Rhea" id="RHEA-COMP:11605"/>
        <dbReference type="ChEBI" id="CHEBI:15378"/>
        <dbReference type="ChEBI" id="CHEBI:30013"/>
        <dbReference type="ChEBI" id="CHEBI:30616"/>
        <dbReference type="ChEBI" id="CHEBI:61977"/>
        <dbReference type="ChEBI" id="CHEBI:456216"/>
        <dbReference type="EC" id="2.7.11.1"/>
    </reaction>
</comment>
<protein>
    <recommendedName>
        <fullName evidence="5">EKC/KEOPS complex subunit BUD32</fullName>
        <ecNumber evidence="3">2.7.11.1</ecNumber>
    </recommendedName>
    <alternativeName>
        <fullName evidence="11 12">Atypical Serine/threonine protein kinase BUD32</fullName>
    </alternativeName>
    <alternativeName>
        <fullName evidence="4">EKC/KEOPS complex subunit bud32</fullName>
    </alternativeName>
</protein>
<dbReference type="EMBL" id="JAULSW010000008">
    <property type="protein sequence ID" value="KAK3372613.1"/>
    <property type="molecule type" value="Genomic_DNA"/>
</dbReference>
<evidence type="ECO:0000259" key="15">
    <source>
        <dbReference type="PROSITE" id="PS50011"/>
    </source>
</evidence>
<keyword evidence="10" id="KW-0067">ATP-binding</keyword>
<dbReference type="PROSITE" id="PS50011">
    <property type="entry name" value="PROTEIN_KINASE_DOM"/>
    <property type="match status" value="1"/>
</dbReference>
<organism evidence="16 17">
    <name type="scientific">Podospora didyma</name>
    <dbReference type="NCBI Taxonomy" id="330526"/>
    <lineage>
        <taxon>Eukaryota</taxon>
        <taxon>Fungi</taxon>
        <taxon>Dikarya</taxon>
        <taxon>Ascomycota</taxon>
        <taxon>Pezizomycotina</taxon>
        <taxon>Sordariomycetes</taxon>
        <taxon>Sordariomycetidae</taxon>
        <taxon>Sordariales</taxon>
        <taxon>Podosporaceae</taxon>
        <taxon>Podospora</taxon>
    </lineage>
</organism>
<comment type="caution">
    <text evidence="16">The sequence shown here is derived from an EMBL/GenBank/DDBJ whole genome shotgun (WGS) entry which is preliminary data.</text>
</comment>
<dbReference type="Gene3D" id="3.30.200.20">
    <property type="entry name" value="Phosphorylase Kinase, domain 1"/>
    <property type="match status" value="1"/>
</dbReference>
<proteinExistence type="predicted"/>
<sequence length="399" mass="45639">MATQPPAPLPGLASHQKLDEECYENYDEKRFYPVKLGEIFKQRFLVVAKLGHGTVSTAWLCRDLQANFNYPRYFALKVSTSGHDYTHHDEVFISQHLTSLAGQPHPGRPLLRLVLDHWWIRGPYGAVHRCLLFEPLGMTIRQFRNTQPGRLFSMPLLQQSMGMIVLAVDALHRSGVVHTDISPSNILLGVDGHAVFARLEQDEIEHPSAGKILQDRTIYLSRKMPVTRGPWILTDFSAALRGRRFRGDCMPRRYRAPEVIMGMSWNTKVDIWSLVPFMWDLFEHRPLLTGKKEDGTLDDEALVAEMVSVMGPPPKAFLERSATCAKYWDANDNWIAAAPILSQPLESYVTWLHGRDKELLLQFTRRILRWLPEERPTAAELLGDEFFHTTSAMTLETHC</sequence>
<evidence type="ECO:0000256" key="12">
    <source>
        <dbReference type="ARBA" id="ARBA00033194"/>
    </source>
</evidence>
<comment type="function">
    <text evidence="1">Component of the EKC/KEOPS complex that is required for the formation of a threonylcarbamoyl group on adenosine at position 37 (t(6)A37) in tRNAs that read codons beginning with adenine. The complex is probably involved in the transfer of the threonylcarbamoyl moiety of threonylcarbamoyl-AMP (TC-AMP) to the N6 group of A37. BUD32 has ATPase activity in the context of the EKC/KEOPS complex and likely plays a supporting role to the catalytic subunit KAE1. The EKC/KEOPS complex also promotes both telomere uncapping and telomere elongation. The complex is required for efficient recruitment of transcriptional coactivators.</text>
</comment>
<comment type="subunit">
    <text evidence="2">Component of the EKC/KEOPS complex composed of at least BUD32, CGI121, GON7, KAE1 and PCC1; the whole complex dimerizes.</text>
</comment>
<keyword evidence="6" id="KW-0723">Serine/threonine-protein kinase</keyword>
<dbReference type="InterPro" id="IPR008266">
    <property type="entry name" value="Tyr_kinase_AS"/>
</dbReference>
<dbReference type="InterPro" id="IPR011009">
    <property type="entry name" value="Kinase-like_dom_sf"/>
</dbReference>
<reference evidence="16" key="2">
    <citation type="submission" date="2023-06" db="EMBL/GenBank/DDBJ databases">
        <authorList>
            <consortium name="Lawrence Berkeley National Laboratory"/>
            <person name="Haridas S."/>
            <person name="Hensen N."/>
            <person name="Bonometti L."/>
            <person name="Westerberg I."/>
            <person name="Brannstrom I.O."/>
            <person name="Guillou S."/>
            <person name="Cros-Aarteil S."/>
            <person name="Calhoun S."/>
            <person name="Kuo A."/>
            <person name="Mondo S."/>
            <person name="Pangilinan J."/>
            <person name="Riley R."/>
            <person name="LaButti K."/>
            <person name="Andreopoulos B."/>
            <person name="Lipzen A."/>
            <person name="Chen C."/>
            <person name="Yanf M."/>
            <person name="Daum C."/>
            <person name="Ng V."/>
            <person name="Clum A."/>
            <person name="Steindorff A."/>
            <person name="Ohm R."/>
            <person name="Martin F."/>
            <person name="Silar P."/>
            <person name="Natvig D."/>
            <person name="Lalanne C."/>
            <person name="Gautier V."/>
            <person name="Ament-velasquez S.L."/>
            <person name="Kruys A."/>
            <person name="Hutchinson M.I."/>
            <person name="Powell A.J."/>
            <person name="Barry K."/>
            <person name="Miller A.N."/>
            <person name="Grigoriev I.V."/>
            <person name="Debuchy R."/>
            <person name="Gladieux P."/>
            <person name="Thoren M.H."/>
            <person name="Johannesson H."/>
        </authorList>
    </citation>
    <scope>NUCLEOTIDE SEQUENCE</scope>
    <source>
        <strain evidence="16">CBS 232.78</strain>
    </source>
</reference>
<evidence type="ECO:0000256" key="7">
    <source>
        <dbReference type="ARBA" id="ARBA00022679"/>
    </source>
</evidence>
<gene>
    <name evidence="16" type="ORF">B0H63DRAFT_485360</name>
</gene>
<dbReference type="Gene3D" id="1.10.510.10">
    <property type="entry name" value="Transferase(Phosphotransferase) domain 1"/>
    <property type="match status" value="1"/>
</dbReference>
<evidence type="ECO:0000313" key="16">
    <source>
        <dbReference type="EMBL" id="KAK3372613.1"/>
    </source>
</evidence>
<dbReference type="InterPro" id="IPR051175">
    <property type="entry name" value="CLK_kinases"/>
</dbReference>
<evidence type="ECO:0000256" key="6">
    <source>
        <dbReference type="ARBA" id="ARBA00022527"/>
    </source>
</evidence>
<keyword evidence="8" id="KW-0547">Nucleotide-binding</keyword>
<dbReference type="SUPFAM" id="SSF56112">
    <property type="entry name" value="Protein kinase-like (PK-like)"/>
    <property type="match status" value="1"/>
</dbReference>
<evidence type="ECO:0000256" key="14">
    <source>
        <dbReference type="ARBA" id="ARBA00048679"/>
    </source>
</evidence>
<name>A0AAE0N762_9PEZI</name>
<dbReference type="GO" id="GO:0005634">
    <property type="term" value="C:nucleus"/>
    <property type="evidence" value="ECO:0007669"/>
    <property type="project" value="TreeGrafter"/>
</dbReference>
<reference evidence="16" key="1">
    <citation type="journal article" date="2023" name="Mol. Phylogenet. Evol.">
        <title>Genome-scale phylogeny and comparative genomics of the fungal order Sordariales.</title>
        <authorList>
            <person name="Hensen N."/>
            <person name="Bonometti L."/>
            <person name="Westerberg I."/>
            <person name="Brannstrom I.O."/>
            <person name="Guillou S."/>
            <person name="Cros-Aarteil S."/>
            <person name="Calhoun S."/>
            <person name="Haridas S."/>
            <person name="Kuo A."/>
            <person name="Mondo S."/>
            <person name="Pangilinan J."/>
            <person name="Riley R."/>
            <person name="LaButti K."/>
            <person name="Andreopoulos B."/>
            <person name="Lipzen A."/>
            <person name="Chen C."/>
            <person name="Yan M."/>
            <person name="Daum C."/>
            <person name="Ng V."/>
            <person name="Clum A."/>
            <person name="Steindorff A."/>
            <person name="Ohm R.A."/>
            <person name="Martin F."/>
            <person name="Silar P."/>
            <person name="Natvig D.O."/>
            <person name="Lalanne C."/>
            <person name="Gautier V."/>
            <person name="Ament-Velasquez S.L."/>
            <person name="Kruys A."/>
            <person name="Hutchinson M.I."/>
            <person name="Powell A.J."/>
            <person name="Barry K."/>
            <person name="Miller A.N."/>
            <person name="Grigoriev I.V."/>
            <person name="Debuchy R."/>
            <person name="Gladieux P."/>
            <person name="Hiltunen Thoren M."/>
            <person name="Johannesson H."/>
        </authorList>
    </citation>
    <scope>NUCLEOTIDE SEQUENCE</scope>
    <source>
        <strain evidence="16">CBS 232.78</strain>
    </source>
</reference>
<dbReference type="AlphaFoldDB" id="A0AAE0N762"/>
<dbReference type="GO" id="GO:0005524">
    <property type="term" value="F:ATP binding"/>
    <property type="evidence" value="ECO:0007669"/>
    <property type="project" value="UniProtKB-KW"/>
</dbReference>
<evidence type="ECO:0000256" key="13">
    <source>
        <dbReference type="ARBA" id="ARBA00047899"/>
    </source>
</evidence>
<evidence type="ECO:0000256" key="8">
    <source>
        <dbReference type="ARBA" id="ARBA00022741"/>
    </source>
</evidence>